<dbReference type="SUPFAM" id="SSF110857">
    <property type="entry name" value="Gamma-glutamyl cyclotransferase-like"/>
    <property type="match status" value="1"/>
</dbReference>
<gene>
    <name evidence="2" type="ORF">LI90_4049</name>
</gene>
<accession>A0A132MZ87</accession>
<dbReference type="Proteomes" id="UP000070188">
    <property type="component" value="Unassembled WGS sequence"/>
</dbReference>
<comment type="caution">
    <text evidence="2">The sequence shown here is derived from an EMBL/GenBank/DDBJ whole genome shotgun (WGS) entry which is preliminary data.</text>
</comment>
<proteinExistence type="predicted"/>
<reference evidence="3" key="1">
    <citation type="submission" date="2015-04" db="EMBL/GenBank/DDBJ databases">
        <title>Physiological reanalysis, assessment of diazotrophy, and genome sequences of multiple isolates of Streptomyces thermoautotrophicus.</title>
        <authorList>
            <person name="MacKellar D.C."/>
            <person name="Lieber L."/>
            <person name="Norman J."/>
            <person name="Bolger A."/>
            <person name="Tobin C."/>
            <person name="Murray J.W."/>
            <person name="Chang R."/>
            <person name="Ford T."/>
            <person name="Nguyen P.Q."/>
            <person name="Woodward J."/>
            <person name="Permingeat H."/>
            <person name="Joshi N.S."/>
            <person name="Silver P.A."/>
            <person name="Usadel B."/>
            <person name="Rutherford A.W."/>
            <person name="Friesen M."/>
            <person name="Prell J."/>
        </authorList>
    </citation>
    <scope>NUCLEOTIDE SEQUENCE [LARGE SCALE GENOMIC DNA]</scope>
    <source>
        <strain evidence="3">H1</strain>
    </source>
</reference>
<sequence>MSGERSVNGFLITGLSASEWRILDAFEDDSYDLRRLTLTDGRDGWAYVWTNEAEVSADDWDPEQFAARELSAYVERCTAWRRNYDASMKGGHC</sequence>
<dbReference type="AlphaFoldDB" id="A0A132MZ87"/>
<feature type="domain" description="Gamma-glutamylcyclotransferase AIG2-like" evidence="1">
    <location>
        <begin position="3"/>
        <end position="61"/>
    </location>
</feature>
<dbReference type="InterPro" id="IPR009288">
    <property type="entry name" value="AIG2-like_dom"/>
</dbReference>
<dbReference type="Pfam" id="PF06094">
    <property type="entry name" value="GGACT"/>
    <property type="match status" value="1"/>
</dbReference>
<dbReference type="PATRIC" id="fig|1469144.10.peg.4340"/>
<name>A0A132MZ87_9ACTN</name>
<evidence type="ECO:0000313" key="2">
    <source>
        <dbReference type="EMBL" id="KWX03000.1"/>
    </source>
</evidence>
<dbReference type="EMBL" id="LAXD01000001">
    <property type="protein sequence ID" value="KWX03000.1"/>
    <property type="molecule type" value="Genomic_DNA"/>
</dbReference>
<protein>
    <submittedName>
        <fullName evidence="2">AIG2 family protein</fullName>
    </submittedName>
</protein>
<dbReference type="Gene3D" id="3.10.490.10">
    <property type="entry name" value="Gamma-glutamyl cyclotransferase-like"/>
    <property type="match status" value="1"/>
</dbReference>
<dbReference type="InterPro" id="IPR036568">
    <property type="entry name" value="GGCT-like_sf"/>
</dbReference>
<evidence type="ECO:0000313" key="3">
    <source>
        <dbReference type="Proteomes" id="UP000070188"/>
    </source>
</evidence>
<evidence type="ECO:0000259" key="1">
    <source>
        <dbReference type="Pfam" id="PF06094"/>
    </source>
</evidence>
<organism evidence="2 3">
    <name type="scientific">Carbonactinospora thermoautotrophica</name>
    <dbReference type="NCBI Taxonomy" id="1469144"/>
    <lineage>
        <taxon>Bacteria</taxon>
        <taxon>Bacillati</taxon>
        <taxon>Actinomycetota</taxon>
        <taxon>Actinomycetes</taxon>
        <taxon>Kitasatosporales</taxon>
        <taxon>Carbonactinosporaceae</taxon>
        <taxon>Carbonactinospora</taxon>
    </lineage>
</organism>
<keyword evidence="3" id="KW-1185">Reference proteome</keyword>